<feature type="compositionally biased region" description="Polar residues" evidence="2">
    <location>
        <begin position="15"/>
        <end position="29"/>
    </location>
</feature>
<gene>
    <name evidence="3" type="ORF">DPMN_004213</name>
</gene>
<protein>
    <submittedName>
        <fullName evidence="3">Uncharacterized protein</fullName>
    </submittedName>
</protein>
<name>A0A9D4MS93_DREPO</name>
<feature type="compositionally biased region" description="Basic and acidic residues" evidence="2">
    <location>
        <begin position="2131"/>
        <end position="2149"/>
    </location>
</feature>
<proteinExistence type="predicted"/>
<feature type="compositionally biased region" description="Polar residues" evidence="2">
    <location>
        <begin position="2469"/>
        <end position="2484"/>
    </location>
</feature>
<feature type="compositionally biased region" description="Low complexity" evidence="2">
    <location>
        <begin position="2701"/>
        <end position="2721"/>
    </location>
</feature>
<dbReference type="EMBL" id="JAIWYP010000001">
    <property type="protein sequence ID" value="KAH3880302.1"/>
    <property type="molecule type" value="Genomic_DNA"/>
</dbReference>
<reference evidence="3" key="2">
    <citation type="submission" date="2020-11" db="EMBL/GenBank/DDBJ databases">
        <authorList>
            <person name="McCartney M.A."/>
            <person name="Auch B."/>
            <person name="Kono T."/>
            <person name="Mallez S."/>
            <person name="Becker A."/>
            <person name="Gohl D.M."/>
            <person name="Silverstein K.A.T."/>
            <person name="Koren S."/>
            <person name="Bechman K.B."/>
            <person name="Herman A."/>
            <person name="Abrahante J.E."/>
            <person name="Garbe J."/>
        </authorList>
    </citation>
    <scope>NUCLEOTIDE SEQUENCE</scope>
    <source>
        <strain evidence="3">Duluth1</strain>
        <tissue evidence="3">Whole animal</tissue>
    </source>
</reference>
<feature type="compositionally biased region" description="Polar residues" evidence="2">
    <location>
        <begin position="3026"/>
        <end position="3035"/>
    </location>
</feature>
<feature type="compositionally biased region" description="Basic and acidic residues" evidence="2">
    <location>
        <begin position="2889"/>
        <end position="2898"/>
    </location>
</feature>
<feature type="compositionally biased region" description="Low complexity" evidence="2">
    <location>
        <begin position="2742"/>
        <end position="2763"/>
    </location>
</feature>
<evidence type="ECO:0000313" key="4">
    <source>
        <dbReference type="Proteomes" id="UP000828390"/>
    </source>
</evidence>
<feature type="compositionally biased region" description="Low complexity" evidence="2">
    <location>
        <begin position="1731"/>
        <end position="1742"/>
    </location>
</feature>
<feature type="compositionally biased region" description="Low complexity" evidence="2">
    <location>
        <begin position="2777"/>
        <end position="2808"/>
    </location>
</feature>
<evidence type="ECO:0000256" key="2">
    <source>
        <dbReference type="SAM" id="MobiDB-lite"/>
    </source>
</evidence>
<organism evidence="3 4">
    <name type="scientific">Dreissena polymorpha</name>
    <name type="common">Zebra mussel</name>
    <name type="synonym">Mytilus polymorpha</name>
    <dbReference type="NCBI Taxonomy" id="45954"/>
    <lineage>
        <taxon>Eukaryota</taxon>
        <taxon>Metazoa</taxon>
        <taxon>Spiralia</taxon>
        <taxon>Lophotrochozoa</taxon>
        <taxon>Mollusca</taxon>
        <taxon>Bivalvia</taxon>
        <taxon>Autobranchia</taxon>
        <taxon>Heteroconchia</taxon>
        <taxon>Euheterodonta</taxon>
        <taxon>Imparidentia</taxon>
        <taxon>Neoheterodontei</taxon>
        <taxon>Myida</taxon>
        <taxon>Dreissenoidea</taxon>
        <taxon>Dreissenidae</taxon>
        <taxon>Dreissena</taxon>
    </lineage>
</organism>
<evidence type="ECO:0000313" key="3">
    <source>
        <dbReference type="EMBL" id="KAH3880302.1"/>
    </source>
</evidence>
<reference evidence="3" key="1">
    <citation type="journal article" date="2019" name="bioRxiv">
        <title>The Genome of the Zebra Mussel, Dreissena polymorpha: A Resource for Invasive Species Research.</title>
        <authorList>
            <person name="McCartney M.A."/>
            <person name="Auch B."/>
            <person name="Kono T."/>
            <person name="Mallez S."/>
            <person name="Zhang Y."/>
            <person name="Obille A."/>
            <person name="Becker A."/>
            <person name="Abrahante J.E."/>
            <person name="Garbe J."/>
            <person name="Badalamenti J.P."/>
            <person name="Herman A."/>
            <person name="Mangelson H."/>
            <person name="Liachko I."/>
            <person name="Sullivan S."/>
            <person name="Sone E.D."/>
            <person name="Koren S."/>
            <person name="Silverstein K.A.T."/>
            <person name="Beckman K.B."/>
            <person name="Gohl D.M."/>
        </authorList>
    </citation>
    <scope>NUCLEOTIDE SEQUENCE</scope>
    <source>
        <strain evidence="3">Duluth1</strain>
        <tissue evidence="3">Whole animal</tissue>
    </source>
</reference>
<feature type="compositionally biased region" description="Basic residues" evidence="2">
    <location>
        <begin position="2685"/>
        <end position="2700"/>
    </location>
</feature>
<feature type="region of interest" description="Disordered" evidence="2">
    <location>
        <begin position="1727"/>
        <end position="1756"/>
    </location>
</feature>
<feature type="region of interest" description="Disordered" evidence="2">
    <location>
        <begin position="1"/>
        <end position="29"/>
    </location>
</feature>
<feature type="region of interest" description="Disordered" evidence="2">
    <location>
        <begin position="2324"/>
        <end position="2351"/>
    </location>
</feature>
<feature type="region of interest" description="Disordered" evidence="2">
    <location>
        <begin position="2615"/>
        <end position="2638"/>
    </location>
</feature>
<feature type="region of interest" description="Disordered" evidence="2">
    <location>
        <begin position="2462"/>
        <end position="2487"/>
    </location>
</feature>
<feature type="region of interest" description="Disordered" evidence="2">
    <location>
        <begin position="2913"/>
        <end position="2969"/>
    </location>
</feature>
<feature type="region of interest" description="Disordered" evidence="2">
    <location>
        <begin position="2130"/>
        <end position="2149"/>
    </location>
</feature>
<evidence type="ECO:0000256" key="1">
    <source>
        <dbReference type="SAM" id="Coils"/>
    </source>
</evidence>
<feature type="region of interest" description="Disordered" evidence="2">
    <location>
        <begin position="2670"/>
        <end position="2898"/>
    </location>
</feature>
<keyword evidence="4" id="KW-1185">Reference proteome</keyword>
<feature type="compositionally biased region" description="Basic and acidic residues" evidence="2">
    <location>
        <begin position="2623"/>
        <end position="2634"/>
    </location>
</feature>
<feature type="compositionally biased region" description="Basic residues" evidence="2">
    <location>
        <begin position="3036"/>
        <end position="3046"/>
    </location>
</feature>
<feature type="region of interest" description="Disordered" evidence="2">
    <location>
        <begin position="2052"/>
        <end position="2079"/>
    </location>
</feature>
<dbReference type="Proteomes" id="UP000828390">
    <property type="component" value="Unassembled WGS sequence"/>
</dbReference>
<feature type="coiled-coil region" evidence="1">
    <location>
        <begin position="1179"/>
        <end position="1218"/>
    </location>
</feature>
<feature type="region of interest" description="Disordered" evidence="2">
    <location>
        <begin position="3021"/>
        <end position="3046"/>
    </location>
</feature>
<feature type="region of interest" description="Disordered" evidence="2">
    <location>
        <begin position="681"/>
        <end position="707"/>
    </location>
</feature>
<accession>A0A9D4MS93</accession>
<feature type="compositionally biased region" description="Basic residues" evidence="2">
    <location>
        <begin position="2764"/>
        <end position="2776"/>
    </location>
</feature>
<sequence length="3118" mass="349541">MSGSPLHSMQMCETPVSTQPSSNKPEHSNNALLVADNSCLPNRTIQQEKGLKDYFTVGNDYMINVDSGKTKQLSKASETVAKSDTQFFVETKQCESLKMEGRIELHSTMPSREIDEQKSKNAITKKFGNDGFEHEDESELNLSSDFLVLDDIGQERDEEINIQTMNPETIEEKDVCQIMDANEHTLKNTELHKGDCDGDAINDASSNWEEPKKEMEKDQEVCQIMDTYEHTLKNTELHKGDCDGFAINDASSNLEEPEKEMIIRKVMDKDCLPESDYADLIEKLHEGELSIENPSDILLSENDIELVENTDENNNSSLIELDSELDEEEIKDIFLETSNIENHESLKVPMLVESEAVQCGQSKKKQKIDDANEGLNNYEKHEENKSKQWVEMINSYSDSEKMQKKEVSDCLLQDTDINIFEEAEPAFSSENNDSILLVEVKKQGDSMATDSAIVNANISDVMPNETDSKARFEQKFDQTVGNFEPNHACKQQEKSIAVPSSTSAEAMSSEDKHVQKRVYADDYLFEGSNISVIEDCAKLIGPNNYLEKETYILNMCKFMKVTKDCKVSNNVQQLSENKADLKNGIKEDTTVGVEKSYLNAENYALQCISENLDTKYDCSMHTHLSSNPTYEQVCETSFQLKYSNLEKELKQEVNFVMQTNCQQFESEIVDLKKKDTDIGTGNRTMDFDDLGQQNTEESSLTDKESGFCDNIESEPTNVVIGKNMYLGTKCSVSFESSKKEDLKPSLCDSEPQKTNGTVESSRIEISGLKQIGISYCSSSDSSRENSCSTWKTSHCEPGDMTTSEAVIDTVKSVVNEVCRKLKKLQESNFSGYEMTPDTIAMFEQDVSRSSRSENTQKPLVFPDENTEAAREYPLNDDANLKFNDIVMQNGDDRENDDCDSSSNVVIADYSQHSEDDSSSGFKYVFLNAFEDKKRQPLIEEFLIDIEQSSLHHQELEAEVSDKLQDSLDFDLRDNNSEVLKSFEEKLKKLTAKSAAELTVSQPCQIADKHGLEELILEQIYTETLSETKVLFKAIAAKTDELGSVETHTFKVESIDQVTLQVAETVNAMVNTINKTFEQFGTDFKEVKLSDQGDIATEHLVASMHHEIISEANSDLSALAFSEAKTPLERYAVEVINPENTLEQSMSVQEETVHKKISCKTKKAKACDQVISETKSDPAVADLSKLLNDLEERKKQLILEEFLKDIERTSARHQAMESEVFNKHVGLDEVIKEGSGFVSMMKKLCADDNPSSSIAMGAKACLQRMVDSDSKQASNIKVLTEEDPTQLLTSELGILPDAYCSQIPPLNHSQNQSPINFLSSQRKSILTAYTGATIVQSGQMSISTKGYKEKSTPETENQLKSTMAADTEVKPPSTADPKVKFILADNPIVKSISRADPYVQSPIATYNGVKSTITADHEVHEVESTQAAYSNVKSTSIVDSKVQSTITANTELKTLPASNPQLVSTSPADFEMKFTSTTDSKVQSTETASPSQKSILTAVTEVESTCMSESGSSLMAEPEEESTTTTDLEWKSLSIMDAELNFTSEAQTEINSVTIKASNFEKKSTSKTYSSENLESAVDTDANGTLLTNAVENQTYVGISELNQNESKHAICTKVNQLAMQLESGLSPIKTLTVRKRKKPASKTQKMFVVLDPGLDSIDDVDTVSGMCNDHDDPITSVIAVNVVSDAISAEVCQSDINGKAKLTSSYSVDMQSSLSRLQYEENQMVDRDACSSENQSSSSYSSGIDPVQPPSCNEPQNIFESIETQSATLNPYMDYALVFQGNAHSSMYTQSPFYQHYPYGWPSSSALFQSPLASHWHTSSGSESREYLSPSYRMPYSSMSNPPQNTYNGQSMYSPQFLNRVLNPNQNAAAYSPNNLMFPYPDWIFSPDYMAMFSPGQNPYFYYVSEGNAMSETHLCMENMNTYLKTSDWELIDSIEGHCDMIPEDEKTESEKENSKCLTNVSEMKNPNGLGKSVHKFEELTKLDLPNTEIESSAHKGTPQNREALEHGPTVTFTAESTSVRVVVDKASHNGVSRTETVVKSSRTDEILQQSFKTDNPTRKPPAINSVDKIPKGDKQEQNAWNPRMLKDICMAFILKVKFAREFQCAMPAKAKLETKNKYVEKISNQIDVSTSKEDSVDEQPSKEKNHSRELILLDENTESKTKLQNLKLDFNVRNTNNEHAPWSIGKMLQSASAQEQRKKILLFDINSIFKNKHNAVDKHFENIDYINTENKIEDVRTQSDELEDIPSLVKPDSPLSGHEWISCMQASVLHCKHYKEKEKIIAVEILPNVNSITYFDHSSVDFEAQQSETNNCTKTDTEIDISNSSAEINSENKENQYGNKTRPSEDKRIPDHPKAFQLLLNSYDSSDGNEHDNQKATRKLIYTEQHTNVSLHSEIIQEFKESRWLKEDEEQEIDLTGEIIKSGLETFSKDSKFTTSARIRDHIQGTKQDCYTVKPRTYVDKDCRDDNSTPTPKSKSVDQNKNPDATDLAKEVFNNETEIMNVVDKVYEHPSFKTKTKKDATPNLQLVKKAKSECLSQKNIALPDVCPVKTTKSKRKMDFTNIWLKKNFDEHYQTAANPVKNKDNDAKTTKKLRSFPIIDFKSIHVFETDDLEPELNKSSQLDTKKSSRQESLPEKYFTPKNIEHIEKIQSSKVKKLPNCGKLNENVYSGPHIGAGTRKNSLHLSSKKSSLKHSSKRNSKLRSSTSFDSSSSSLLSSLSHSTENSRKISKTPKNGSKGRRQSSFGSTNSFLSSSTASYSSSMKAGKKSKKKSKLRSRSSSSTSSYSSSSSSLSSTTLSSSISSSTTTGKDTKTPRNNSKGKRRQSPFGSSSSFSSSSTAIQSAKKSKSKRPKNVEHVRGRSLKRKLDRSSSCSSVNSLMRKSLSSPVHNPERRGLTRESRFVKNTCHWNKSSRYKRFQEIRERRPGRSKSSSGPHCTSQSESDANTQRKRHKSDKDFPTSNNSFDLKSHGFSRNASRLQYLKDESFVKEGGKRLYRSDSDSSMMTDSSFHSWRKKHGIKMARMDRSPSSTDNGCSRNRRHSCGRSTKNYRKTPDRFCFRNSIGYSNVVMSSPDNTSCHTGFVHRKNMKSVFISTLTLETMSTGILGFKLFVITIEGRE</sequence>
<feature type="compositionally biased region" description="Basic and acidic residues" evidence="2">
    <location>
        <begin position="2916"/>
        <end position="2925"/>
    </location>
</feature>
<feature type="compositionally biased region" description="Low complexity" evidence="2">
    <location>
        <begin position="2829"/>
        <end position="2843"/>
    </location>
</feature>
<feature type="compositionally biased region" description="Polar residues" evidence="2">
    <location>
        <begin position="2935"/>
        <end position="2945"/>
    </location>
</feature>
<feature type="compositionally biased region" description="Polar residues" evidence="2">
    <location>
        <begin position="2958"/>
        <end position="2969"/>
    </location>
</feature>
<keyword evidence="1" id="KW-0175">Coiled coil</keyword>
<comment type="caution">
    <text evidence="3">The sequence shown here is derived from an EMBL/GenBank/DDBJ whole genome shotgun (WGS) entry which is preliminary data.</text>
</comment>
<feature type="compositionally biased region" description="Polar residues" evidence="2">
    <location>
        <begin position="2875"/>
        <end position="2887"/>
    </location>
</feature>